<evidence type="ECO:0000259" key="1">
    <source>
        <dbReference type="Pfam" id="PF13524"/>
    </source>
</evidence>
<dbReference type="RefSeq" id="WP_023523935.1">
    <property type="nucleotide sequence ID" value="NC_022877.1"/>
</dbReference>
<reference evidence="2 4" key="1">
    <citation type="submission" date="2013-05" db="EMBL/GenBank/DDBJ databases">
        <title>Complete genome sequence of Bacillus thuringiensis YBT-1518, a typical strain with high toxicity to nematode.</title>
        <authorList>
            <person name="Wang P."/>
            <person name="Zhang C."/>
            <person name="Guo M."/>
            <person name="Guo S."/>
            <person name="Zhu Y."/>
            <person name="Zheng J."/>
            <person name="Zhu L."/>
            <person name="Ruan L."/>
            <person name="Peng D."/>
            <person name="Sun M."/>
        </authorList>
    </citation>
    <scope>NUCLEOTIDE SEQUENCE [LARGE SCALE GENOMIC DNA]</scope>
    <source>
        <strain evidence="2 4">YBT-1518</strain>
        <plasmid evidence="2 4">pBMB0232</plasmid>
        <plasmid evidence="3 4">pBMB0233</plasmid>
    </source>
</reference>
<geneLocation type="plasmid" evidence="3 4">
    <name>pBMB0233</name>
</geneLocation>
<dbReference type="AlphaFoldDB" id="A0A9W3PJJ1"/>
<dbReference type="EMBL" id="CP005939">
    <property type="protein sequence ID" value="AHA75655.1"/>
    <property type="molecule type" value="Genomic_DNA"/>
</dbReference>
<proteinExistence type="predicted"/>
<dbReference type="Proteomes" id="UP000018566">
    <property type="component" value="Plasmid pBMB0232"/>
</dbReference>
<evidence type="ECO:0000313" key="4">
    <source>
        <dbReference type="Proteomes" id="UP000018566"/>
    </source>
</evidence>
<dbReference type="Pfam" id="PF13524">
    <property type="entry name" value="Glyco_trans_1_2"/>
    <property type="match status" value="1"/>
</dbReference>
<dbReference type="EMBL" id="CP005940">
    <property type="protein sequence ID" value="AHA75818.1"/>
    <property type="molecule type" value="Genomic_DNA"/>
</dbReference>
<dbReference type="KEGG" id="bthu:YBT1518_33167"/>
<keyword evidence="2" id="KW-0614">Plasmid</keyword>
<protein>
    <recommendedName>
        <fullName evidence="1">Spore protein YkvP/CgeB glycosyl transferase-like domain-containing protein</fullName>
    </recommendedName>
</protein>
<sequence>MKQKIHLLFVTKDWSMGLERNTFYFIQALKKKMDVTVWEKPGSIHTIISQLKNPPDFILLNDLRPTRCPEITDLSTCSIPIGMIMHDLHYKIDYRKQFIINNCIPYLFVHYRDAFKANYKEFENRMIWFPHYINPEIFKDYNQPKSIDFLMMGCVHPEIYPLRDTMLKELKKHENFKYYDHPGYHHSSYNEQQFIVGERYAKKINKSKIFFTCDSIYHYPLMKYYEVLATNTLLLAPESQELKDLGFIPNVHFISIDEGNYMELGYKFLKTYDTLGQRIAKNGCKMILKYHTVEKRVDYFIDLIEKILKFKQITFGGPTQNDSFISWLSRNK</sequence>
<gene>
    <name evidence="3" type="ORF">YBT1518_31735</name>
    <name evidence="2" type="ORF">YBT1518_33167</name>
</gene>
<organism evidence="2 4">
    <name type="scientific">Bacillus thuringiensis YBT-1518</name>
    <dbReference type="NCBI Taxonomy" id="529122"/>
    <lineage>
        <taxon>Bacteria</taxon>
        <taxon>Bacillati</taxon>
        <taxon>Bacillota</taxon>
        <taxon>Bacilli</taxon>
        <taxon>Bacillales</taxon>
        <taxon>Bacillaceae</taxon>
        <taxon>Bacillus</taxon>
        <taxon>Bacillus cereus group</taxon>
    </lineage>
</organism>
<evidence type="ECO:0000313" key="3">
    <source>
        <dbReference type="EMBL" id="AHA75818.1"/>
    </source>
</evidence>
<name>A0A9W3PJJ1_BACTU</name>
<dbReference type="InterPro" id="IPR055259">
    <property type="entry name" value="YkvP/CgeB_Glyco_trans-like"/>
</dbReference>
<feature type="domain" description="Spore protein YkvP/CgeB glycosyl transferase-like" evidence="1">
    <location>
        <begin position="166"/>
        <end position="301"/>
    </location>
</feature>
<evidence type="ECO:0000313" key="2">
    <source>
        <dbReference type="EMBL" id="AHA75655.1"/>
    </source>
</evidence>
<dbReference type="Proteomes" id="UP000018566">
    <property type="component" value="Plasmid pBMB0233"/>
</dbReference>
<accession>A0A9W3PJJ1</accession>
<geneLocation type="plasmid" evidence="2 4">
    <name>pBMB0232</name>
</geneLocation>
<dbReference type="KEGG" id="bthu:YBT1518_31735"/>